<dbReference type="OrthoDB" id="10256606at2759"/>
<accession>A0A3P7JFQ2</accession>
<feature type="region of interest" description="Disordered" evidence="1">
    <location>
        <begin position="1"/>
        <end position="59"/>
    </location>
</feature>
<dbReference type="Proteomes" id="UP000270094">
    <property type="component" value="Unassembled WGS sequence"/>
</dbReference>
<sequence length="179" mass="19383">MRNEIDYDEFMRLTGGQTIEEEMAADGGGDSMEDEEDESGTADEVQSQPIKDEFTSRAGGDLPVHIRNLMQEIVNDELGACRADALPSALPMETDEPSTSQPAVADFSTERERIPRKLSKTMDALLGHANVIYARGNTKEALAVLLEASSNKMSDKCASFFSSPKSSKTISSANAPISF</sequence>
<reference evidence="2 3" key="1">
    <citation type="submission" date="2018-11" db="EMBL/GenBank/DDBJ databases">
        <authorList>
            <consortium name="Pathogen Informatics"/>
        </authorList>
    </citation>
    <scope>NUCLEOTIDE SEQUENCE [LARGE SCALE GENOMIC DNA]</scope>
</reference>
<dbReference type="EMBL" id="UYYB01130096">
    <property type="protein sequence ID" value="VDM84430.1"/>
    <property type="molecule type" value="Genomic_DNA"/>
</dbReference>
<dbReference type="AlphaFoldDB" id="A0A3P7JFQ2"/>
<keyword evidence="3" id="KW-1185">Reference proteome</keyword>
<proteinExistence type="predicted"/>
<organism evidence="2 3">
    <name type="scientific">Strongylus vulgaris</name>
    <name type="common">Blood worm</name>
    <dbReference type="NCBI Taxonomy" id="40348"/>
    <lineage>
        <taxon>Eukaryota</taxon>
        <taxon>Metazoa</taxon>
        <taxon>Ecdysozoa</taxon>
        <taxon>Nematoda</taxon>
        <taxon>Chromadorea</taxon>
        <taxon>Rhabditida</taxon>
        <taxon>Rhabditina</taxon>
        <taxon>Rhabditomorpha</taxon>
        <taxon>Strongyloidea</taxon>
        <taxon>Strongylidae</taxon>
        <taxon>Strongylus</taxon>
    </lineage>
</organism>
<feature type="region of interest" description="Disordered" evidence="1">
    <location>
        <begin position="90"/>
        <end position="109"/>
    </location>
</feature>
<name>A0A3P7JFQ2_STRVU</name>
<feature type="compositionally biased region" description="Basic and acidic residues" evidence="1">
    <location>
        <begin position="1"/>
        <end position="11"/>
    </location>
</feature>
<evidence type="ECO:0000313" key="2">
    <source>
        <dbReference type="EMBL" id="VDM84430.1"/>
    </source>
</evidence>
<feature type="compositionally biased region" description="Acidic residues" evidence="1">
    <location>
        <begin position="31"/>
        <end position="41"/>
    </location>
</feature>
<evidence type="ECO:0000313" key="3">
    <source>
        <dbReference type="Proteomes" id="UP000270094"/>
    </source>
</evidence>
<evidence type="ECO:0000256" key="1">
    <source>
        <dbReference type="SAM" id="MobiDB-lite"/>
    </source>
</evidence>
<protein>
    <submittedName>
        <fullName evidence="2">Uncharacterized protein</fullName>
    </submittedName>
</protein>
<gene>
    <name evidence="2" type="ORF">SVUK_LOCUS19428</name>
</gene>